<dbReference type="Gene3D" id="3.20.20.370">
    <property type="entry name" value="Glycoside hydrolase/deacetylase"/>
    <property type="match status" value="1"/>
</dbReference>
<evidence type="ECO:0000313" key="3">
    <source>
        <dbReference type="Proteomes" id="UP000774570"/>
    </source>
</evidence>
<organism evidence="2 3">
    <name type="scientific">Actinomadura parmotrematis</name>
    <dbReference type="NCBI Taxonomy" id="2864039"/>
    <lineage>
        <taxon>Bacteria</taxon>
        <taxon>Bacillati</taxon>
        <taxon>Actinomycetota</taxon>
        <taxon>Actinomycetes</taxon>
        <taxon>Streptosporangiales</taxon>
        <taxon>Thermomonosporaceae</taxon>
        <taxon>Actinomadura</taxon>
    </lineage>
</organism>
<gene>
    <name evidence="2" type="ORF">K1Y72_17890</name>
</gene>
<dbReference type="InterPro" id="IPR011330">
    <property type="entry name" value="Glyco_hydro/deAcase_b/a-brl"/>
</dbReference>
<sequence>MIGDGSTADTGPQPGARRPSVLAPGQRPPQFVVFSWDGAGEDGNRLFSHFRRLGARYGATQTFFLSGLYVLPKSQRMRYRPPGHARGASDIGLFRPADVHRTLDEVRAAWLAGNEIGTHYNGHFCGATGVNAWSAAQWRAEIRQAKWFVEHWRTTTGWTGMRPLPFDYEKELIGGRTPCLEGRAAARAAGRSLGFRYDSSGNGTQVWPDRTQGLWDVPLQRLPMPGRPFEVLSMDYNYMANQPKGGGFGAGEQMRASLMGGFHRAYDGNRAPLIIGNHFEQWNGGVYMDAVESVMRTVCRKPEVRCVSFRHLVDWLDVQRPHVLHELRKLPVGHRPARWPR</sequence>
<comment type="caution">
    <text evidence="2">The sequence shown here is derived from an EMBL/GenBank/DDBJ whole genome shotgun (WGS) entry which is preliminary data.</text>
</comment>
<dbReference type="InterPro" id="IPR052740">
    <property type="entry name" value="CE4"/>
</dbReference>
<keyword evidence="3" id="KW-1185">Reference proteome</keyword>
<evidence type="ECO:0000256" key="1">
    <source>
        <dbReference type="SAM" id="MobiDB-lite"/>
    </source>
</evidence>
<dbReference type="EMBL" id="JAIBOA010000010">
    <property type="protein sequence ID" value="MBW8484260.1"/>
    <property type="molecule type" value="Genomic_DNA"/>
</dbReference>
<dbReference type="PANTHER" id="PTHR45985:SF3">
    <property type="entry name" value="CHITIN DEACETYLASE-LIKE 4"/>
    <property type="match status" value="1"/>
</dbReference>
<reference evidence="2 3" key="1">
    <citation type="submission" date="2021-07" db="EMBL/GenBank/DDBJ databases">
        <title>Actinomadura sp. PM05-2 isolated from lichen.</title>
        <authorList>
            <person name="Somphong A."/>
            <person name="Phongsopitanun W."/>
            <person name="Tanasupawat S."/>
            <person name="Peongsungnone V."/>
        </authorList>
    </citation>
    <scope>NUCLEOTIDE SEQUENCE [LARGE SCALE GENOMIC DNA]</scope>
    <source>
        <strain evidence="2 3">PM05-2</strain>
    </source>
</reference>
<evidence type="ECO:0000313" key="2">
    <source>
        <dbReference type="EMBL" id="MBW8484260.1"/>
    </source>
</evidence>
<dbReference type="Proteomes" id="UP000774570">
    <property type="component" value="Unassembled WGS sequence"/>
</dbReference>
<accession>A0ABS7FWB0</accession>
<protein>
    <recommendedName>
        <fullName evidence="4">Polysaccharide deacetylase</fullName>
    </recommendedName>
</protein>
<dbReference type="PANTHER" id="PTHR45985">
    <property type="match status" value="1"/>
</dbReference>
<evidence type="ECO:0008006" key="4">
    <source>
        <dbReference type="Google" id="ProtNLM"/>
    </source>
</evidence>
<name>A0ABS7FWB0_9ACTN</name>
<proteinExistence type="predicted"/>
<dbReference type="SUPFAM" id="SSF88713">
    <property type="entry name" value="Glycoside hydrolase/deacetylase"/>
    <property type="match status" value="1"/>
</dbReference>
<feature type="region of interest" description="Disordered" evidence="1">
    <location>
        <begin position="1"/>
        <end position="26"/>
    </location>
</feature>